<dbReference type="InterPro" id="IPR000504">
    <property type="entry name" value="RRM_dom"/>
</dbReference>
<dbReference type="SMART" id="SM00360">
    <property type="entry name" value="RRM"/>
    <property type="match status" value="2"/>
</dbReference>
<dbReference type="InterPro" id="IPR035979">
    <property type="entry name" value="RBD_domain_sf"/>
</dbReference>
<feature type="region of interest" description="Disordered" evidence="3">
    <location>
        <begin position="81"/>
        <end position="105"/>
    </location>
</feature>
<dbReference type="PANTHER" id="PTHR48025">
    <property type="entry name" value="OS02G0815200 PROTEIN"/>
    <property type="match status" value="1"/>
</dbReference>
<evidence type="ECO:0000313" key="6">
    <source>
        <dbReference type="Proteomes" id="UP000311382"/>
    </source>
</evidence>
<dbReference type="SUPFAM" id="SSF54928">
    <property type="entry name" value="RNA-binding domain, RBD"/>
    <property type="match status" value="2"/>
</dbReference>
<keyword evidence="6" id="KW-1185">Reference proteome</keyword>
<dbReference type="PROSITE" id="PS50102">
    <property type="entry name" value="RRM"/>
    <property type="match status" value="1"/>
</dbReference>
<dbReference type="EMBL" id="SOZI01000029">
    <property type="protein sequence ID" value="TNY22221.1"/>
    <property type="molecule type" value="Genomic_DNA"/>
</dbReference>
<evidence type="ECO:0000256" key="2">
    <source>
        <dbReference type="PROSITE-ProRule" id="PRU00176"/>
    </source>
</evidence>
<proteinExistence type="predicted"/>
<feature type="compositionally biased region" description="Low complexity" evidence="3">
    <location>
        <begin position="136"/>
        <end position="145"/>
    </location>
</feature>
<feature type="region of interest" description="Disordered" evidence="3">
    <location>
        <begin position="123"/>
        <end position="229"/>
    </location>
</feature>
<sequence length="662" mass="70850">MTPLVAAGAKEPSRTASLLVHLLLLKGARLPSVDDSSEWVGQVRSWAIEIIEGGRTGESAEEQEAQTLLDSSFDDVDQWCRDNLPAPSTQVDQSDLYGGYASDDDGGRAASVPLEFARGRSPLFRRETTFDTGTGSSASRASSPADVRREASEPVKPTRGQPEVLDLTDDRSPSPVPKEEEVEASLRGAPPSPPSARAQGKKRAASRSRSRSPGRNERRPAPRAHLRVDNLPDGFTGEQLLECFADVPGVLDAEVHQSQSGALWGFVSLASLATAQHAFATKNGTYVGGSAADDGARPLGLKIYSVDGTPVEPQRQVEPVVNNLSGAMPGAMPPPPVNGAGAWPGGGAFGNFRPGANNPYPRGRFLAPGERPRVPYIFTAAELARRVYCGSLRFDISYDEVANLFSEKAGVVARVLKVMNAHDNSHSFAFVQLPDAITAEHAIKVLHGSMHEGHLLQIEHVNELNHRWLFSLSLHGLPAHWRYQNVSDFLISTIGSFAGLIVNPPRSFDADRSLQVRVELRYETELRWAFTELDGLPVEGTNVSARIEQPRIREKMERELAYRRVAEQSAAQAASNAAQAAVQAGYDPHYPAGGDAAGGSAASPAYSTAYPPLGRESGSVTPGGGRRPPPPPPPPPAPEQANGTGATESAEAYNPFALSFLK</sequence>
<name>A0A5C5G2K6_9BASI</name>
<dbReference type="Pfam" id="PF00076">
    <property type="entry name" value="RRM_1"/>
    <property type="match status" value="2"/>
</dbReference>
<dbReference type="CDD" id="cd00590">
    <property type="entry name" value="RRM_SF"/>
    <property type="match status" value="2"/>
</dbReference>
<dbReference type="InterPro" id="IPR012677">
    <property type="entry name" value="Nucleotide-bd_a/b_plait_sf"/>
</dbReference>
<feature type="domain" description="RRM" evidence="4">
    <location>
        <begin position="385"/>
        <end position="463"/>
    </location>
</feature>
<dbReference type="Proteomes" id="UP000311382">
    <property type="component" value="Unassembled WGS sequence"/>
</dbReference>
<evidence type="ECO:0000256" key="1">
    <source>
        <dbReference type="ARBA" id="ARBA00022884"/>
    </source>
</evidence>
<dbReference type="Gene3D" id="3.30.70.330">
    <property type="match status" value="2"/>
</dbReference>
<evidence type="ECO:0000256" key="3">
    <source>
        <dbReference type="SAM" id="MobiDB-lite"/>
    </source>
</evidence>
<evidence type="ECO:0000259" key="4">
    <source>
        <dbReference type="PROSITE" id="PS50102"/>
    </source>
</evidence>
<dbReference type="PANTHER" id="PTHR48025:SF1">
    <property type="entry name" value="RRM DOMAIN-CONTAINING PROTEIN"/>
    <property type="match status" value="1"/>
</dbReference>
<dbReference type="AlphaFoldDB" id="A0A5C5G2K6"/>
<reference evidence="5 6" key="1">
    <citation type="submission" date="2019-03" db="EMBL/GenBank/DDBJ databases">
        <title>Rhodosporidium diobovatum UCD-FST 08-225 genome sequencing, assembly, and annotation.</title>
        <authorList>
            <person name="Fakankun I.U."/>
            <person name="Fristensky B."/>
            <person name="Levin D.B."/>
        </authorList>
    </citation>
    <scope>NUCLEOTIDE SEQUENCE [LARGE SCALE GENOMIC DNA]</scope>
    <source>
        <strain evidence="5 6">UCD-FST 08-225</strain>
    </source>
</reference>
<evidence type="ECO:0000313" key="5">
    <source>
        <dbReference type="EMBL" id="TNY22221.1"/>
    </source>
</evidence>
<dbReference type="OrthoDB" id="79941at2759"/>
<gene>
    <name evidence="5" type="ORF">DMC30DRAFT_161137</name>
</gene>
<feature type="region of interest" description="Disordered" evidence="3">
    <location>
        <begin position="595"/>
        <end position="662"/>
    </location>
</feature>
<protein>
    <recommendedName>
        <fullName evidence="4">RRM domain-containing protein</fullName>
    </recommendedName>
</protein>
<keyword evidence="1 2" id="KW-0694">RNA-binding</keyword>
<dbReference type="GO" id="GO:0005634">
    <property type="term" value="C:nucleus"/>
    <property type="evidence" value="ECO:0007669"/>
    <property type="project" value="TreeGrafter"/>
</dbReference>
<feature type="compositionally biased region" description="Low complexity" evidence="3">
    <location>
        <begin position="595"/>
        <end position="612"/>
    </location>
</feature>
<dbReference type="InterPro" id="IPR050502">
    <property type="entry name" value="Euk_RNA-bind_prot"/>
</dbReference>
<dbReference type="STRING" id="5288.A0A5C5G2K6"/>
<accession>A0A5C5G2K6</accession>
<feature type="compositionally biased region" description="Pro residues" evidence="3">
    <location>
        <begin position="627"/>
        <end position="638"/>
    </location>
</feature>
<feature type="compositionally biased region" description="Basic and acidic residues" evidence="3">
    <location>
        <begin position="214"/>
        <end position="229"/>
    </location>
</feature>
<comment type="caution">
    <text evidence="5">The sequence shown here is derived from an EMBL/GenBank/DDBJ whole genome shotgun (WGS) entry which is preliminary data.</text>
</comment>
<organism evidence="5 6">
    <name type="scientific">Rhodotorula diobovata</name>
    <dbReference type="NCBI Taxonomy" id="5288"/>
    <lineage>
        <taxon>Eukaryota</taxon>
        <taxon>Fungi</taxon>
        <taxon>Dikarya</taxon>
        <taxon>Basidiomycota</taxon>
        <taxon>Pucciniomycotina</taxon>
        <taxon>Microbotryomycetes</taxon>
        <taxon>Sporidiobolales</taxon>
        <taxon>Sporidiobolaceae</taxon>
        <taxon>Rhodotorula</taxon>
    </lineage>
</organism>
<feature type="compositionally biased region" description="Basic residues" evidence="3">
    <location>
        <begin position="199"/>
        <end position="212"/>
    </location>
</feature>
<dbReference type="GO" id="GO:0003729">
    <property type="term" value="F:mRNA binding"/>
    <property type="evidence" value="ECO:0007669"/>
    <property type="project" value="TreeGrafter"/>
</dbReference>